<evidence type="ECO:0000313" key="12">
    <source>
        <dbReference type="Proteomes" id="UP001152561"/>
    </source>
</evidence>
<evidence type="ECO:0000256" key="6">
    <source>
        <dbReference type="ARBA" id="ARBA00022753"/>
    </source>
</evidence>
<keyword evidence="4" id="KW-0812">Transmembrane</keyword>
<dbReference type="PANTHER" id="PTHR10766:SF106">
    <property type="entry name" value="TRANSMEMBRANE 9 SUPERFAMILY MEMBER"/>
    <property type="match status" value="1"/>
</dbReference>
<organism evidence="11 12">
    <name type="scientific">Anisodus acutangulus</name>
    <dbReference type="NCBI Taxonomy" id="402998"/>
    <lineage>
        <taxon>Eukaryota</taxon>
        <taxon>Viridiplantae</taxon>
        <taxon>Streptophyta</taxon>
        <taxon>Embryophyta</taxon>
        <taxon>Tracheophyta</taxon>
        <taxon>Spermatophyta</taxon>
        <taxon>Magnoliopsida</taxon>
        <taxon>eudicotyledons</taxon>
        <taxon>Gunneridae</taxon>
        <taxon>Pentapetalae</taxon>
        <taxon>asterids</taxon>
        <taxon>lamiids</taxon>
        <taxon>Solanales</taxon>
        <taxon>Solanaceae</taxon>
        <taxon>Solanoideae</taxon>
        <taxon>Hyoscyameae</taxon>
        <taxon>Anisodus</taxon>
    </lineage>
</organism>
<dbReference type="Proteomes" id="UP001152561">
    <property type="component" value="Unassembled WGS sequence"/>
</dbReference>
<reference evidence="12" key="1">
    <citation type="journal article" date="2023" name="Proc. Natl. Acad. Sci. U.S.A.">
        <title>Genomic and structural basis for evolution of tropane alkaloid biosynthesis.</title>
        <authorList>
            <person name="Wanga Y.-J."/>
            <person name="Taina T."/>
            <person name="Yua J.-Y."/>
            <person name="Lia J."/>
            <person name="Xua B."/>
            <person name="Chenc J."/>
            <person name="D'Auriad J.C."/>
            <person name="Huanga J.-P."/>
            <person name="Huanga S.-X."/>
        </authorList>
    </citation>
    <scope>NUCLEOTIDE SEQUENCE [LARGE SCALE GENOMIC DNA]</scope>
    <source>
        <strain evidence="12">cv. KIB-2019</strain>
    </source>
</reference>
<evidence type="ECO:0000256" key="1">
    <source>
        <dbReference type="ARBA" id="ARBA00004337"/>
    </source>
</evidence>
<evidence type="ECO:0000256" key="4">
    <source>
        <dbReference type="ARBA" id="ARBA00022692"/>
    </source>
</evidence>
<sequence length="259" mass="30079">MDRGRRWVWLSAIFISLLSSAHSFYLPGVAPRDFQTGDPLNIKVNKLSSTKTQLPYDYYFLKYCRPTKILNSAENLGEVLRGDRIENSVYTFQMRQEQSCQVVCKEKLDAESAKNFKEKIDDEYRVNMILDNLPVAVLRQRRDGIQSTTYEHGFRVGFKGNYAGSFRVMYHKDPETDTARIVGFEVTPNSINHEYKEWDDKNPQVTTCNENTKNLVPGSTVPQEVDTDEEVVFTYDVSFKESDVKWASRWDTYLLMNDD</sequence>
<comment type="subcellular location">
    <subcellularLocation>
        <location evidence="1">Endosome membrane</location>
        <topology evidence="1">Multi-pass membrane protein</topology>
    </subcellularLocation>
    <subcellularLocation>
        <location evidence="2">Golgi apparatus membrane</location>
        <topology evidence="2">Multi-pass membrane protein</topology>
    </subcellularLocation>
</comment>
<dbReference type="AlphaFoldDB" id="A0A9Q1LJ03"/>
<dbReference type="EMBL" id="JAJAGQ010000018">
    <property type="protein sequence ID" value="KAJ8535864.1"/>
    <property type="molecule type" value="Genomic_DNA"/>
</dbReference>
<keyword evidence="9" id="KW-0472">Membrane</keyword>
<dbReference type="GO" id="GO:0000139">
    <property type="term" value="C:Golgi membrane"/>
    <property type="evidence" value="ECO:0007669"/>
    <property type="project" value="UniProtKB-SubCell"/>
</dbReference>
<dbReference type="GO" id="GO:0010008">
    <property type="term" value="C:endosome membrane"/>
    <property type="evidence" value="ECO:0007669"/>
    <property type="project" value="UniProtKB-SubCell"/>
</dbReference>
<evidence type="ECO:0000256" key="2">
    <source>
        <dbReference type="ARBA" id="ARBA00004653"/>
    </source>
</evidence>
<dbReference type="InterPro" id="IPR004240">
    <property type="entry name" value="EMP70"/>
</dbReference>
<name>A0A9Q1LJ03_9SOLA</name>
<evidence type="ECO:0000256" key="10">
    <source>
        <dbReference type="RuleBase" id="RU363079"/>
    </source>
</evidence>
<dbReference type="GO" id="GO:0072657">
    <property type="term" value="P:protein localization to membrane"/>
    <property type="evidence" value="ECO:0007669"/>
    <property type="project" value="TreeGrafter"/>
</dbReference>
<keyword evidence="5 10" id="KW-0732">Signal</keyword>
<evidence type="ECO:0000313" key="11">
    <source>
        <dbReference type="EMBL" id="KAJ8535864.1"/>
    </source>
</evidence>
<proteinExistence type="inferred from homology"/>
<comment type="similarity">
    <text evidence="3 10">Belongs to the nonaspanin (TM9SF) (TC 9.A.2) family.</text>
</comment>
<keyword evidence="12" id="KW-1185">Reference proteome</keyword>
<keyword evidence="6" id="KW-0967">Endosome</keyword>
<evidence type="ECO:0000256" key="9">
    <source>
        <dbReference type="ARBA" id="ARBA00023136"/>
    </source>
</evidence>
<gene>
    <name evidence="11" type="ORF">K7X08_034265</name>
</gene>
<dbReference type="Pfam" id="PF02990">
    <property type="entry name" value="EMP70"/>
    <property type="match status" value="1"/>
</dbReference>
<keyword evidence="7" id="KW-1133">Transmembrane helix</keyword>
<feature type="chain" id="PRO_5040539063" description="Transmembrane 9 superfamily member" evidence="10">
    <location>
        <begin position="24"/>
        <end position="259"/>
    </location>
</feature>
<dbReference type="OrthoDB" id="1666796at2759"/>
<evidence type="ECO:0000256" key="3">
    <source>
        <dbReference type="ARBA" id="ARBA00005227"/>
    </source>
</evidence>
<evidence type="ECO:0000256" key="7">
    <source>
        <dbReference type="ARBA" id="ARBA00022989"/>
    </source>
</evidence>
<evidence type="ECO:0000256" key="8">
    <source>
        <dbReference type="ARBA" id="ARBA00023034"/>
    </source>
</evidence>
<evidence type="ECO:0000256" key="5">
    <source>
        <dbReference type="ARBA" id="ARBA00022729"/>
    </source>
</evidence>
<protein>
    <recommendedName>
        <fullName evidence="10">Transmembrane 9 superfamily member</fullName>
    </recommendedName>
</protein>
<dbReference type="PANTHER" id="PTHR10766">
    <property type="entry name" value="TRANSMEMBRANE 9 SUPERFAMILY PROTEIN"/>
    <property type="match status" value="1"/>
</dbReference>
<feature type="signal peptide" evidence="10">
    <location>
        <begin position="1"/>
        <end position="23"/>
    </location>
</feature>
<comment type="caution">
    <text evidence="11">The sequence shown here is derived from an EMBL/GenBank/DDBJ whole genome shotgun (WGS) entry which is preliminary data.</text>
</comment>
<accession>A0A9Q1LJ03</accession>
<keyword evidence="8" id="KW-0333">Golgi apparatus</keyword>